<dbReference type="PANTHER" id="PTHR43214">
    <property type="entry name" value="TWO-COMPONENT RESPONSE REGULATOR"/>
    <property type="match status" value="1"/>
</dbReference>
<dbReference type="SUPFAM" id="SSF52172">
    <property type="entry name" value="CheY-like"/>
    <property type="match status" value="1"/>
</dbReference>
<organism evidence="4 5">
    <name type="scientific">Kibdelosporangium banguiense</name>
    <dbReference type="NCBI Taxonomy" id="1365924"/>
    <lineage>
        <taxon>Bacteria</taxon>
        <taxon>Bacillati</taxon>
        <taxon>Actinomycetota</taxon>
        <taxon>Actinomycetes</taxon>
        <taxon>Pseudonocardiales</taxon>
        <taxon>Pseudonocardiaceae</taxon>
        <taxon>Kibdelosporangium</taxon>
    </lineage>
</organism>
<keyword evidence="5" id="KW-1185">Reference proteome</keyword>
<keyword evidence="2" id="KW-0597">Phosphoprotein</keyword>
<dbReference type="InterPro" id="IPR039420">
    <property type="entry name" value="WalR-like"/>
</dbReference>
<name>A0ABS4TKA1_9PSEU</name>
<evidence type="ECO:0000313" key="5">
    <source>
        <dbReference type="Proteomes" id="UP001519332"/>
    </source>
</evidence>
<dbReference type="Proteomes" id="UP001519332">
    <property type="component" value="Unassembled WGS sequence"/>
</dbReference>
<proteinExistence type="predicted"/>
<keyword evidence="1 4" id="KW-0238">DNA-binding</keyword>
<dbReference type="SMART" id="SM00448">
    <property type="entry name" value="REC"/>
    <property type="match status" value="1"/>
</dbReference>
<feature type="modified residue" description="4-aspartylphosphate" evidence="2">
    <location>
        <position position="51"/>
    </location>
</feature>
<sequence>MAAVDDHPVALHNLRQMLQESPHNIELVASAGSVAALLAGPGRHADVVLLDLLLPEEPDVVANIGRLQAAGPRVVIFTSDSRPAVVRSAIEAGALALVLKGDPESRMTEAILTAQTGEFSVSSRLAHAIVTDPAVATRLSADEQEVLTMVAHGLPHKLIARRLGIAADMITPHLRRIVRGYARR</sequence>
<dbReference type="RefSeq" id="WP_209642129.1">
    <property type="nucleotide sequence ID" value="NZ_JAGINW010000001.1"/>
</dbReference>
<evidence type="ECO:0000313" key="4">
    <source>
        <dbReference type="EMBL" id="MBP2324857.1"/>
    </source>
</evidence>
<gene>
    <name evidence="4" type="ORF">JOF56_005242</name>
</gene>
<evidence type="ECO:0000256" key="2">
    <source>
        <dbReference type="PROSITE-ProRule" id="PRU00169"/>
    </source>
</evidence>
<feature type="domain" description="Response regulatory" evidence="3">
    <location>
        <begin position="1"/>
        <end position="115"/>
    </location>
</feature>
<dbReference type="Pfam" id="PF00196">
    <property type="entry name" value="GerE"/>
    <property type="match status" value="1"/>
</dbReference>
<dbReference type="Pfam" id="PF00072">
    <property type="entry name" value="Response_reg"/>
    <property type="match status" value="1"/>
</dbReference>
<dbReference type="EMBL" id="JAGINW010000001">
    <property type="protein sequence ID" value="MBP2324857.1"/>
    <property type="molecule type" value="Genomic_DNA"/>
</dbReference>
<dbReference type="InterPro" id="IPR000792">
    <property type="entry name" value="Tscrpt_reg_LuxR_C"/>
</dbReference>
<evidence type="ECO:0000256" key="1">
    <source>
        <dbReference type="ARBA" id="ARBA00023125"/>
    </source>
</evidence>
<reference evidence="4 5" key="1">
    <citation type="submission" date="2021-03" db="EMBL/GenBank/DDBJ databases">
        <title>Sequencing the genomes of 1000 actinobacteria strains.</title>
        <authorList>
            <person name="Klenk H.-P."/>
        </authorList>
    </citation>
    <scope>NUCLEOTIDE SEQUENCE [LARGE SCALE GENOMIC DNA]</scope>
    <source>
        <strain evidence="4 5">DSM 46670</strain>
    </source>
</reference>
<dbReference type="InterPro" id="IPR001789">
    <property type="entry name" value="Sig_transdc_resp-reg_receiver"/>
</dbReference>
<dbReference type="InterPro" id="IPR011006">
    <property type="entry name" value="CheY-like_superfamily"/>
</dbReference>
<dbReference type="Gene3D" id="3.40.50.2300">
    <property type="match status" value="1"/>
</dbReference>
<accession>A0ABS4TKA1</accession>
<evidence type="ECO:0000259" key="3">
    <source>
        <dbReference type="PROSITE" id="PS50110"/>
    </source>
</evidence>
<dbReference type="PROSITE" id="PS50110">
    <property type="entry name" value="RESPONSE_REGULATORY"/>
    <property type="match status" value="1"/>
</dbReference>
<comment type="caution">
    <text evidence="4">The sequence shown here is derived from an EMBL/GenBank/DDBJ whole genome shotgun (WGS) entry which is preliminary data.</text>
</comment>
<protein>
    <submittedName>
        <fullName evidence="4">DNA-binding NarL/FixJ family response regulator</fullName>
    </submittedName>
</protein>
<dbReference type="GO" id="GO:0003677">
    <property type="term" value="F:DNA binding"/>
    <property type="evidence" value="ECO:0007669"/>
    <property type="project" value="UniProtKB-KW"/>
</dbReference>